<organism evidence="2">
    <name type="scientific">Picea sitchensis</name>
    <name type="common">Sitka spruce</name>
    <name type="synonym">Pinus sitchensis</name>
    <dbReference type="NCBI Taxonomy" id="3332"/>
    <lineage>
        <taxon>Eukaryota</taxon>
        <taxon>Viridiplantae</taxon>
        <taxon>Streptophyta</taxon>
        <taxon>Embryophyta</taxon>
        <taxon>Tracheophyta</taxon>
        <taxon>Spermatophyta</taxon>
        <taxon>Pinopsida</taxon>
        <taxon>Pinidae</taxon>
        <taxon>Conifers I</taxon>
        <taxon>Pinales</taxon>
        <taxon>Pinaceae</taxon>
        <taxon>Picea</taxon>
    </lineage>
</organism>
<accession>A0A6B9XWL3</accession>
<dbReference type="EMBL" id="MK697702">
    <property type="protein sequence ID" value="QHR91615.1"/>
    <property type="molecule type" value="Genomic_DNA"/>
</dbReference>
<reference evidence="2" key="1">
    <citation type="submission" date="2019-03" db="EMBL/GenBank/DDBJ databases">
        <title>Largest Complete Mitochondrial Genome of a Gymnosperm, Sitka Spruce (Picea sitchensis), Indicates Complex Physical Structure.</title>
        <authorList>
            <person name="Jackman S.D."/>
            <person name="Coombe L."/>
            <person name="Warren R."/>
            <person name="Kirk H."/>
            <person name="Trinh E."/>
            <person name="McLeod T."/>
            <person name="Pleasance S."/>
            <person name="Pandoh P."/>
            <person name="Zhao Y."/>
            <person name="Coope R."/>
            <person name="Bousquet J."/>
            <person name="Bohlmann J.C."/>
            <person name="Jones S.J.M."/>
            <person name="Birol I."/>
        </authorList>
    </citation>
    <scope>NUCLEOTIDE SEQUENCE</scope>
    <source>
        <strain evidence="2">Q903</strain>
    </source>
</reference>
<sequence>MSFISQHLPEPVGKDWITLLLLNLFLAFSVFAVSVFCGPLVLFSTNKRKERAATSRVQWGVPLALLS</sequence>
<name>A0A6B9XWL3_PICSI</name>
<keyword evidence="2" id="KW-0496">Mitochondrion</keyword>
<feature type="transmembrane region" description="Helical" evidence="1">
    <location>
        <begin position="20"/>
        <end position="43"/>
    </location>
</feature>
<protein>
    <submittedName>
        <fullName evidence="2">Uncharacterized protein</fullName>
    </submittedName>
</protein>
<keyword evidence="1" id="KW-0472">Membrane</keyword>
<keyword evidence="1" id="KW-0812">Transmembrane</keyword>
<geneLocation type="mitochondrion" evidence="2"/>
<evidence type="ECO:0000256" key="1">
    <source>
        <dbReference type="SAM" id="Phobius"/>
    </source>
</evidence>
<gene>
    <name evidence="2" type="primary">orf05682</name>
    <name evidence="2" type="ORF">Q903MT_gene5650</name>
</gene>
<proteinExistence type="predicted"/>
<evidence type="ECO:0000313" key="2">
    <source>
        <dbReference type="EMBL" id="QHR91615.1"/>
    </source>
</evidence>
<dbReference type="AlphaFoldDB" id="A0A6B9XWL3"/>
<keyword evidence="1" id="KW-1133">Transmembrane helix</keyword>